<dbReference type="InterPro" id="IPR000719">
    <property type="entry name" value="Prot_kinase_dom"/>
</dbReference>
<accession>A0A8H8CR37</accession>
<dbReference type="EMBL" id="JAFIQS010000001">
    <property type="protein sequence ID" value="KAG5174663.1"/>
    <property type="molecule type" value="Genomic_DNA"/>
</dbReference>
<feature type="region of interest" description="Disordered" evidence="1">
    <location>
        <begin position="380"/>
        <end position="415"/>
    </location>
</feature>
<dbReference type="SUPFAM" id="SSF56112">
    <property type="entry name" value="Protein kinase-like (PK-like)"/>
    <property type="match status" value="1"/>
</dbReference>
<dbReference type="AlphaFoldDB" id="A0A8H8CR37"/>
<gene>
    <name evidence="3" type="ORF">JR316_001325</name>
</gene>
<dbReference type="Pfam" id="PF00069">
    <property type="entry name" value="Pkinase"/>
    <property type="match status" value="1"/>
</dbReference>
<proteinExistence type="predicted"/>
<evidence type="ECO:0000256" key="1">
    <source>
        <dbReference type="SAM" id="MobiDB-lite"/>
    </source>
</evidence>
<protein>
    <recommendedName>
        <fullName evidence="2">Protein kinase domain-containing protein</fullName>
    </recommendedName>
</protein>
<name>A0A8H8CR37_PSICU</name>
<organism evidence="3">
    <name type="scientific">Psilocybe cubensis</name>
    <name type="common">Psychedelic mushroom</name>
    <name type="synonym">Stropharia cubensis</name>
    <dbReference type="NCBI Taxonomy" id="181762"/>
    <lineage>
        <taxon>Eukaryota</taxon>
        <taxon>Fungi</taxon>
        <taxon>Dikarya</taxon>
        <taxon>Basidiomycota</taxon>
        <taxon>Agaricomycotina</taxon>
        <taxon>Agaricomycetes</taxon>
        <taxon>Agaricomycetidae</taxon>
        <taxon>Agaricales</taxon>
        <taxon>Agaricineae</taxon>
        <taxon>Strophariaceae</taxon>
        <taxon>Psilocybe</taxon>
    </lineage>
</organism>
<dbReference type="GO" id="GO:0004672">
    <property type="term" value="F:protein kinase activity"/>
    <property type="evidence" value="ECO:0007669"/>
    <property type="project" value="InterPro"/>
</dbReference>
<feature type="domain" description="Protein kinase" evidence="2">
    <location>
        <begin position="469"/>
        <end position="679"/>
    </location>
</feature>
<evidence type="ECO:0000259" key="2">
    <source>
        <dbReference type="PROSITE" id="PS50011"/>
    </source>
</evidence>
<sequence>MDANDPFSPYLEEALNYKADPLPRADGRPEPLKPKRIPLTFHDRHLSPNLTCRRVVEFPQIAQILSQVTDKSIAYYLAHKKTFPVDGFSVLPKESLLSRIGTLDDARNMNIRYKRTAGHFSSLLASHLFYAGPMPWTNLFELVWQYTENDFSSESTLNLFPERLVVNNRDSEPIAPNVQSVAPENRDTMPYQVRALHDAQNIFPHVALWHFLPPSPTGMMIVRRISSGIFLWETSGTKGLKNMPDNSVPEDAGRSLWDPKLNNLKTRPPFRNSGIVKKPRHITIPRKADKSVNSRVDVDQYIQHAWARAVETDSTFIVINCGVYERIGIRHRASQTLFISPLIDPTKCNDPAYGKLHIGLYIAIAEDMIDRFIIQSKRPPQVSRTLPDVSPDQEGPTHNSVHSSHNDLLHDNSNINDSSSITREIREREVALITLKYGVYCSPVPATFLRVQLNPSTNAVSTKTKFLPHECLELVLDQPFENVSAKKSIHNAKLLVTLNSGEVLHRKLVVKLAFSHEQRQELQNEYMTYKHMSQFEEIEQYCVPVHGLFEDQDSDTLAMVMDYGGISLRHLYQLYPALNLSHPWILELHMSTASKLRHIHAKGVRHRNLSPDKILIGEGNKTKIVGFGRAVVSVTDSQQSRTAEEEGHEKFLFDRELERLWAAFGGWHNYPEFWDPDYS</sequence>
<comment type="caution">
    <text evidence="3">The sequence shown here is derived from an EMBL/GenBank/DDBJ whole genome shotgun (WGS) entry which is preliminary data.</text>
</comment>
<evidence type="ECO:0000313" key="3">
    <source>
        <dbReference type="EMBL" id="KAG5174663.1"/>
    </source>
</evidence>
<dbReference type="GO" id="GO:0005524">
    <property type="term" value="F:ATP binding"/>
    <property type="evidence" value="ECO:0007669"/>
    <property type="project" value="InterPro"/>
</dbReference>
<dbReference type="PROSITE" id="PS50011">
    <property type="entry name" value="PROTEIN_KINASE_DOM"/>
    <property type="match status" value="1"/>
</dbReference>
<reference evidence="3" key="1">
    <citation type="submission" date="2021-02" db="EMBL/GenBank/DDBJ databases">
        <title>Psilocybe cubensis genome.</title>
        <authorList>
            <person name="Mckernan K.J."/>
            <person name="Crawford S."/>
            <person name="Trippe A."/>
            <person name="Kane L.T."/>
            <person name="Mclaughlin S."/>
        </authorList>
    </citation>
    <scope>NUCLEOTIDE SEQUENCE [LARGE SCALE GENOMIC DNA]</scope>
    <source>
        <strain evidence="3">MGC-MH-2018</strain>
    </source>
</reference>
<dbReference type="OrthoDB" id="2521594at2759"/>
<dbReference type="InterPro" id="IPR011009">
    <property type="entry name" value="Kinase-like_dom_sf"/>
</dbReference>
<dbReference type="Gene3D" id="1.10.510.10">
    <property type="entry name" value="Transferase(Phosphotransferase) domain 1"/>
    <property type="match status" value="1"/>
</dbReference>